<organism evidence="1 2">
    <name type="scientific">Brachionus plicatilis</name>
    <name type="common">Marine rotifer</name>
    <name type="synonym">Brachionus muelleri</name>
    <dbReference type="NCBI Taxonomy" id="10195"/>
    <lineage>
        <taxon>Eukaryota</taxon>
        <taxon>Metazoa</taxon>
        <taxon>Spiralia</taxon>
        <taxon>Gnathifera</taxon>
        <taxon>Rotifera</taxon>
        <taxon>Eurotatoria</taxon>
        <taxon>Monogononta</taxon>
        <taxon>Pseudotrocha</taxon>
        <taxon>Ploima</taxon>
        <taxon>Brachionidae</taxon>
        <taxon>Brachionus</taxon>
    </lineage>
</organism>
<comment type="caution">
    <text evidence="1">The sequence shown here is derived from an EMBL/GenBank/DDBJ whole genome shotgun (WGS) entry which is preliminary data.</text>
</comment>
<evidence type="ECO:0000313" key="2">
    <source>
        <dbReference type="Proteomes" id="UP000276133"/>
    </source>
</evidence>
<dbReference type="Proteomes" id="UP000276133">
    <property type="component" value="Unassembled WGS sequence"/>
</dbReference>
<proteinExistence type="predicted"/>
<name>A0A3M7T861_BRAPC</name>
<evidence type="ECO:0000313" key="1">
    <source>
        <dbReference type="EMBL" id="RNA44155.1"/>
    </source>
</evidence>
<gene>
    <name evidence="1" type="ORF">BpHYR1_053669</name>
</gene>
<feature type="non-terminal residue" evidence="1">
    <location>
        <position position="126"/>
    </location>
</feature>
<reference evidence="1 2" key="1">
    <citation type="journal article" date="2018" name="Sci. Rep.">
        <title>Genomic signatures of local adaptation to the degree of environmental predictability in rotifers.</title>
        <authorList>
            <person name="Franch-Gras L."/>
            <person name="Hahn C."/>
            <person name="Garcia-Roger E.M."/>
            <person name="Carmona M.J."/>
            <person name="Serra M."/>
            <person name="Gomez A."/>
        </authorList>
    </citation>
    <scope>NUCLEOTIDE SEQUENCE [LARGE SCALE GENOMIC DNA]</scope>
    <source>
        <strain evidence="1">HYR1</strain>
    </source>
</reference>
<accession>A0A3M7T861</accession>
<sequence length="126" mass="14543">MDHDDSKRRADCKFGEKKIPIIVLGDFNADSFRGNRFDGLLNDMINNLDLSLINTLNMHFCSDVKSGPEFFTKDFNFFFLKYTGCQKKVVGNFWPLLLFCTFWSLEVVGDWTLANNQSPTTSKDHE</sequence>
<dbReference type="EMBL" id="REGN01000145">
    <property type="protein sequence ID" value="RNA44155.1"/>
    <property type="molecule type" value="Genomic_DNA"/>
</dbReference>
<dbReference type="AlphaFoldDB" id="A0A3M7T861"/>
<protein>
    <recommendedName>
        <fullName evidence="3">Endonuclease/exonuclease/phosphatase domain-containing protein</fullName>
    </recommendedName>
</protein>
<keyword evidence="2" id="KW-1185">Reference proteome</keyword>
<evidence type="ECO:0008006" key="3">
    <source>
        <dbReference type="Google" id="ProtNLM"/>
    </source>
</evidence>